<comment type="caution">
    <text evidence="7">The sequence shown here is derived from an EMBL/GenBank/DDBJ whole genome shotgun (WGS) entry which is preliminary data.</text>
</comment>
<evidence type="ECO:0000256" key="1">
    <source>
        <dbReference type="ARBA" id="ARBA00023002"/>
    </source>
</evidence>
<evidence type="ECO:0000256" key="4">
    <source>
        <dbReference type="SAM" id="MobiDB-lite"/>
    </source>
</evidence>
<dbReference type="InterPro" id="IPR006139">
    <property type="entry name" value="D-isomer_2_OHA_DH_cat_dom"/>
</dbReference>
<feature type="region of interest" description="Disordered" evidence="4">
    <location>
        <begin position="1"/>
        <end position="26"/>
    </location>
</feature>
<keyword evidence="1 3" id="KW-0560">Oxidoreductase</keyword>
<dbReference type="Pfam" id="PF00389">
    <property type="entry name" value="2-Hacid_dh"/>
    <property type="match status" value="1"/>
</dbReference>
<evidence type="ECO:0000256" key="2">
    <source>
        <dbReference type="ARBA" id="ARBA00023027"/>
    </source>
</evidence>
<protein>
    <submittedName>
        <fullName evidence="7">2-hydroxyacid dehydrogenase</fullName>
    </submittedName>
</protein>
<dbReference type="CDD" id="cd12156">
    <property type="entry name" value="HPPR"/>
    <property type="match status" value="1"/>
</dbReference>
<proteinExistence type="inferred from homology"/>
<evidence type="ECO:0000313" key="7">
    <source>
        <dbReference type="EMBL" id="TGD41751.1"/>
    </source>
</evidence>
<sequence>MLSITRRVKRREREMPQSDQSQKPHVLQVGSYPDWDQQPLDAGFHMHRLFDTSDKVALLAEVGPNIRGIATRGDLGAGADLINACPNLEIIVVYGVGYDAVDIALCKSRGIRVTNTPDVLTRDVADYGVAMMLCHGRRLIDAQNWVHSGDWSAKGMFPLTKRVHQARAGILGLGRIGYEVARRLSGFDMDIAYSDIGPKDFAKDWTFEPDPVALARRSDYLFVTLAASAETRHIVGRDVIDAVGPEGMIINISRASNIDESALLDALESGRLGSAALDVFEGEPALNPRFLKLQNVLLQPHAASGTVQTRKAMGQMMRDNLTAHFAGQPLPSAVV</sequence>
<dbReference type="InterPro" id="IPR006140">
    <property type="entry name" value="D-isomer_DH_NAD-bd"/>
</dbReference>
<gene>
    <name evidence="7" type="ORF">EEB11_17150</name>
</gene>
<dbReference type="Pfam" id="PF02826">
    <property type="entry name" value="2-Hacid_dh_C"/>
    <property type="match status" value="1"/>
</dbReference>
<comment type="similarity">
    <text evidence="3">Belongs to the D-isomer specific 2-hydroxyacid dehydrogenase family.</text>
</comment>
<dbReference type="InterPro" id="IPR050223">
    <property type="entry name" value="D-isomer_2-hydroxyacid_DH"/>
</dbReference>
<dbReference type="SUPFAM" id="SSF52283">
    <property type="entry name" value="Formate/glycerate dehydrogenase catalytic domain-like"/>
    <property type="match status" value="1"/>
</dbReference>
<feature type="domain" description="D-isomer specific 2-hydroxyacid dehydrogenase NAD-binding" evidence="6">
    <location>
        <begin position="129"/>
        <end position="303"/>
    </location>
</feature>
<reference evidence="7 8" key="1">
    <citation type="submission" date="2018-11" db="EMBL/GenBank/DDBJ databases">
        <title>Tabrizicola sp. isolated from sediment of alpine lake.</title>
        <authorList>
            <person name="Liu Z."/>
        </authorList>
    </citation>
    <scope>NUCLEOTIDE SEQUENCE [LARGE SCALE GENOMIC DNA]</scope>
    <source>
        <strain evidence="7 8">DRYC-M-16</strain>
    </source>
</reference>
<keyword evidence="8" id="KW-1185">Reference proteome</keyword>
<dbReference type="Gene3D" id="3.40.50.720">
    <property type="entry name" value="NAD(P)-binding Rossmann-like Domain"/>
    <property type="match status" value="2"/>
</dbReference>
<dbReference type="PANTHER" id="PTHR10996">
    <property type="entry name" value="2-HYDROXYACID DEHYDROGENASE-RELATED"/>
    <property type="match status" value="1"/>
</dbReference>
<dbReference type="EMBL" id="RPEM01000015">
    <property type="protein sequence ID" value="TGD41751.1"/>
    <property type="molecule type" value="Genomic_DNA"/>
</dbReference>
<accession>A0ABY2KHI4</accession>
<evidence type="ECO:0000256" key="3">
    <source>
        <dbReference type="RuleBase" id="RU003719"/>
    </source>
</evidence>
<organism evidence="7 8">
    <name type="scientific">Pseudotabrizicola sediminis</name>
    <dbReference type="NCBI Taxonomy" id="2486418"/>
    <lineage>
        <taxon>Bacteria</taxon>
        <taxon>Pseudomonadati</taxon>
        <taxon>Pseudomonadota</taxon>
        <taxon>Alphaproteobacteria</taxon>
        <taxon>Rhodobacterales</taxon>
        <taxon>Paracoccaceae</taxon>
        <taxon>Pseudotabrizicola</taxon>
    </lineage>
</organism>
<keyword evidence="2" id="KW-0520">NAD</keyword>
<evidence type="ECO:0000259" key="5">
    <source>
        <dbReference type="Pfam" id="PF00389"/>
    </source>
</evidence>
<evidence type="ECO:0000313" key="8">
    <source>
        <dbReference type="Proteomes" id="UP000297741"/>
    </source>
</evidence>
<dbReference type="PANTHER" id="PTHR10996:SF178">
    <property type="entry name" value="2-HYDROXYACID DEHYDROGENASE YGL185C-RELATED"/>
    <property type="match status" value="1"/>
</dbReference>
<name>A0ABY2KHI4_9RHOB</name>
<dbReference type="InterPro" id="IPR036291">
    <property type="entry name" value="NAD(P)-bd_dom_sf"/>
</dbReference>
<dbReference type="Proteomes" id="UP000297741">
    <property type="component" value="Unassembled WGS sequence"/>
</dbReference>
<feature type="domain" description="D-isomer specific 2-hydroxyacid dehydrogenase catalytic" evidence="5">
    <location>
        <begin position="50"/>
        <end position="334"/>
    </location>
</feature>
<feature type="compositionally biased region" description="Basic residues" evidence="4">
    <location>
        <begin position="1"/>
        <end position="10"/>
    </location>
</feature>
<dbReference type="SUPFAM" id="SSF51735">
    <property type="entry name" value="NAD(P)-binding Rossmann-fold domains"/>
    <property type="match status" value="1"/>
</dbReference>
<evidence type="ECO:0000259" key="6">
    <source>
        <dbReference type="Pfam" id="PF02826"/>
    </source>
</evidence>